<reference evidence="2" key="1">
    <citation type="submission" date="2022-07" db="EMBL/GenBank/DDBJ databases">
        <title>Genome Sequence of Xylaria arbuscula.</title>
        <authorList>
            <person name="Buettner E."/>
        </authorList>
    </citation>
    <scope>NUCLEOTIDE SEQUENCE</scope>
    <source>
        <strain evidence="2">VT107</strain>
    </source>
</reference>
<sequence length="583" mass="64345">MNSRPHVLPDDQDTILELLCTLLSPIGHYRSQYIHPSKGNRARKRKRKGPSDQEMAPPVPPVPEVHAYVDIGLPWGDSQPDKGSEQTSAGRFYSAIFVARSGQPNALSSHLPQMAAVASKSHPLQPPIRLVELPRGCEARLCESLGIPRVSCIGICVGAPNSSALIDFTREHVAMIKAPWFQEATDGEYRPTKINSILTVIGVSKKTRKSKQVVLKPFQKFFTLVLDLRRDSPWPVGYAKFRATPIKPHEFSAGRIFDDKVVGRFANYLYSMNNGGDLNLARQLHAEFTRRGGPSKRPRRARSSRFYLAVKMNTSAFSNADLVTETHTETGLVISLPPHGRDEPLRIIQQEALNIIHRSDLTLPIDLLGEMNSQALGAGGFLATPSSTVLQPRNPQPALNSTHHLSNSVDTSEARTFEVQQIRDEMRRMRDEMQQMRDKPVAEVLNHAITSTSIIPTERNIGSYTEVEAVNNHCPAYEPTIPGLIAICDPNPYMKRREEPCASEMDVDREDVSTTIPLKTTSSVTRPGLAASIWNPENPRGKADSVSSSQSTQIRQDINKVAPIATSGLLTGPGLGASRWSGF</sequence>
<gene>
    <name evidence="2" type="ORF">NPX13_g7260</name>
</gene>
<evidence type="ECO:0000256" key="1">
    <source>
        <dbReference type="SAM" id="MobiDB-lite"/>
    </source>
</evidence>
<dbReference type="VEuPathDB" id="FungiDB:F4678DRAFT_473929"/>
<feature type="region of interest" description="Disordered" evidence="1">
    <location>
        <begin position="530"/>
        <end position="552"/>
    </location>
</feature>
<dbReference type="GO" id="GO:0006364">
    <property type="term" value="P:rRNA processing"/>
    <property type="evidence" value="ECO:0007669"/>
    <property type="project" value="InterPro"/>
</dbReference>
<dbReference type="GO" id="GO:0005655">
    <property type="term" value="C:nucleolar ribonuclease P complex"/>
    <property type="evidence" value="ECO:0007669"/>
    <property type="project" value="TreeGrafter"/>
</dbReference>
<organism evidence="2 3">
    <name type="scientific">Xylaria arbuscula</name>
    <dbReference type="NCBI Taxonomy" id="114810"/>
    <lineage>
        <taxon>Eukaryota</taxon>
        <taxon>Fungi</taxon>
        <taxon>Dikarya</taxon>
        <taxon>Ascomycota</taxon>
        <taxon>Pezizomycotina</taxon>
        <taxon>Sordariomycetes</taxon>
        <taxon>Xylariomycetidae</taxon>
        <taxon>Xylariales</taxon>
        <taxon>Xylariaceae</taxon>
        <taxon>Xylaria</taxon>
    </lineage>
</organism>
<dbReference type="PANTHER" id="PTHR28272">
    <property type="entry name" value="RIBONUCLEASES P/MRP PROTEIN SUBUNIT POP3"/>
    <property type="match status" value="1"/>
</dbReference>
<dbReference type="GO" id="GO:0000171">
    <property type="term" value="F:ribonuclease MRP activity"/>
    <property type="evidence" value="ECO:0007669"/>
    <property type="project" value="TreeGrafter"/>
</dbReference>
<dbReference type="AlphaFoldDB" id="A0A9W8TLD0"/>
<name>A0A9W8TLD0_9PEZI</name>
<dbReference type="GO" id="GO:0004526">
    <property type="term" value="F:ribonuclease P activity"/>
    <property type="evidence" value="ECO:0007669"/>
    <property type="project" value="TreeGrafter"/>
</dbReference>
<comment type="caution">
    <text evidence="2">The sequence shown here is derived from an EMBL/GenBank/DDBJ whole genome shotgun (WGS) entry which is preliminary data.</text>
</comment>
<dbReference type="GO" id="GO:0005829">
    <property type="term" value="C:cytosol"/>
    <property type="evidence" value="ECO:0007669"/>
    <property type="project" value="TreeGrafter"/>
</dbReference>
<dbReference type="GO" id="GO:0008033">
    <property type="term" value="P:tRNA processing"/>
    <property type="evidence" value="ECO:0007669"/>
    <property type="project" value="InterPro"/>
</dbReference>
<dbReference type="GO" id="GO:0000172">
    <property type="term" value="C:ribonuclease MRP complex"/>
    <property type="evidence" value="ECO:0007669"/>
    <property type="project" value="TreeGrafter"/>
</dbReference>
<dbReference type="GO" id="GO:0034965">
    <property type="term" value="P:intronic box C/D snoRNA processing"/>
    <property type="evidence" value="ECO:0007669"/>
    <property type="project" value="TreeGrafter"/>
</dbReference>
<evidence type="ECO:0000313" key="3">
    <source>
        <dbReference type="Proteomes" id="UP001148614"/>
    </source>
</evidence>
<protein>
    <submittedName>
        <fullName evidence="2">Uncharacterized protein</fullName>
    </submittedName>
</protein>
<feature type="compositionally biased region" description="Basic residues" evidence="1">
    <location>
        <begin position="38"/>
        <end position="48"/>
    </location>
</feature>
<evidence type="ECO:0000313" key="2">
    <source>
        <dbReference type="EMBL" id="KAJ3566105.1"/>
    </source>
</evidence>
<keyword evidence="3" id="KW-1185">Reference proteome</keyword>
<dbReference type="Proteomes" id="UP001148614">
    <property type="component" value="Unassembled WGS sequence"/>
</dbReference>
<dbReference type="EMBL" id="JANPWZ010001398">
    <property type="protein sequence ID" value="KAJ3566105.1"/>
    <property type="molecule type" value="Genomic_DNA"/>
</dbReference>
<dbReference type="PANTHER" id="PTHR28272:SF1">
    <property type="entry name" value="RIBONUCLEASES P_MRP PROTEIN SUBUNIT POP3"/>
    <property type="match status" value="1"/>
</dbReference>
<proteinExistence type="predicted"/>
<accession>A0A9W8TLD0</accession>
<dbReference type="InterPro" id="IPR013241">
    <property type="entry name" value="RNase_P_Pop3"/>
</dbReference>
<feature type="region of interest" description="Disordered" evidence="1">
    <location>
        <begin position="33"/>
        <end position="62"/>
    </location>
</feature>